<evidence type="ECO:0000256" key="2">
    <source>
        <dbReference type="ARBA" id="ARBA00022490"/>
    </source>
</evidence>
<evidence type="ECO:0000256" key="11">
    <source>
        <dbReference type="ARBA" id="ARBA00049080"/>
    </source>
</evidence>
<feature type="binding site" evidence="13">
    <location>
        <begin position="99"/>
        <end position="102"/>
    </location>
    <ligand>
        <name>NAD(+)</name>
        <dbReference type="ChEBI" id="CHEBI:57540"/>
    </ligand>
</feature>
<evidence type="ECO:0000259" key="14">
    <source>
        <dbReference type="Pfam" id="PF01113"/>
    </source>
</evidence>
<feature type="active site" description="Proton donor/acceptor" evidence="13">
    <location>
        <position position="132"/>
    </location>
</feature>
<evidence type="ECO:0000256" key="1">
    <source>
        <dbReference type="ARBA" id="ARBA00006642"/>
    </source>
</evidence>
<comment type="function">
    <text evidence="13">Catalyzes the conversion of 4-hydroxy-tetrahydrodipicolinate (HTPA) to tetrahydrodipicolinate.</text>
</comment>
<dbReference type="EMBL" id="JAMGSI010000003">
    <property type="protein sequence ID" value="MCL6658291.1"/>
    <property type="molecule type" value="Genomic_DNA"/>
</dbReference>
<dbReference type="PIRSF" id="PIRSF000161">
    <property type="entry name" value="DHPR"/>
    <property type="match status" value="1"/>
</dbReference>
<dbReference type="InterPro" id="IPR022663">
    <property type="entry name" value="DapB_C"/>
</dbReference>
<dbReference type="NCBIfam" id="TIGR00036">
    <property type="entry name" value="dapB"/>
    <property type="match status" value="1"/>
</dbReference>
<dbReference type="GO" id="GO:0009089">
    <property type="term" value="P:lysine biosynthetic process via diaminopimelate"/>
    <property type="evidence" value="ECO:0007669"/>
    <property type="project" value="UniProtKB-UniRule"/>
</dbReference>
<evidence type="ECO:0000313" key="16">
    <source>
        <dbReference type="EMBL" id="MCL6658291.1"/>
    </source>
</evidence>
<dbReference type="SUPFAM" id="SSF55347">
    <property type="entry name" value="Glyceraldehyde-3-phosphate dehydrogenase-like, C-terminal domain"/>
    <property type="match status" value="1"/>
</dbReference>
<dbReference type="InterPro" id="IPR000846">
    <property type="entry name" value="DapB_N"/>
</dbReference>
<evidence type="ECO:0000256" key="9">
    <source>
        <dbReference type="ARBA" id="ARBA00037922"/>
    </source>
</evidence>
<reference evidence="17" key="1">
    <citation type="submission" date="2018-05" db="EMBL/GenBank/DDBJ databases">
        <title>Complete genome sequnece of Akkermansia muciniphila EB-AMDK-40.</title>
        <authorList>
            <person name="Nam Y.-D."/>
            <person name="Chung W.-H."/>
            <person name="Park Y.S."/>
            <person name="Kang J."/>
        </authorList>
    </citation>
    <scope>NUCLEOTIDE SEQUENCE</scope>
    <source>
        <strain evidence="17">EB-AMDK-40</strain>
    </source>
</reference>
<feature type="binding site" evidence="13">
    <location>
        <begin position="75"/>
        <end position="77"/>
    </location>
    <ligand>
        <name>NAD(+)</name>
        <dbReference type="ChEBI" id="CHEBI:57540"/>
    </ligand>
</feature>
<dbReference type="GO" id="GO:0051287">
    <property type="term" value="F:NAD binding"/>
    <property type="evidence" value="ECO:0007669"/>
    <property type="project" value="UniProtKB-UniRule"/>
</dbReference>
<evidence type="ECO:0000313" key="17">
    <source>
        <dbReference type="EMBL" id="QHV62174.1"/>
    </source>
</evidence>
<evidence type="ECO:0000313" key="18">
    <source>
        <dbReference type="Proteomes" id="UP000642553"/>
    </source>
</evidence>
<dbReference type="GO" id="GO:0016726">
    <property type="term" value="F:oxidoreductase activity, acting on CH or CH2 groups, NAD or NADP as acceptor"/>
    <property type="evidence" value="ECO:0007669"/>
    <property type="project" value="UniProtKB-UniRule"/>
</dbReference>
<comment type="similarity">
    <text evidence="1 13">Belongs to the DapB family.</text>
</comment>
<dbReference type="GO" id="GO:0005829">
    <property type="term" value="C:cytosol"/>
    <property type="evidence" value="ECO:0007669"/>
    <property type="project" value="TreeGrafter"/>
</dbReference>
<sequence length="246" mass="26220">MISILVTGISGRMGQAVQEAVTQNPDTCVGATYDQGQELYPALAKCDVAIDFSHHAFTSTLLAEAVANNKPLVIGTTGHTELERQEIMDAAASIPIVFASNYSAGVNALFWLTRKAAQILGGSCDIEVMEMHHRHKIDAPSGTARTLAEILSGAIGRNYEDSVVFGREGLVGPRPANEIGMHSLRGGDVVGDHTVVFASDGERLELTHKASSRMTFASGAVRAALWLQGREPGLYTMEDVLGLSQL</sequence>
<keyword evidence="19" id="KW-1185">Reference proteome</keyword>
<dbReference type="FunFam" id="3.30.360.10:FF:000004">
    <property type="entry name" value="4-hydroxy-tetrahydrodipicolinate reductase"/>
    <property type="match status" value="1"/>
</dbReference>
<dbReference type="CDD" id="cd02274">
    <property type="entry name" value="DHDPR_N"/>
    <property type="match status" value="1"/>
</dbReference>
<protein>
    <recommendedName>
        <fullName evidence="10 13">4-hydroxy-tetrahydrodipicolinate reductase</fullName>
        <shortName evidence="13">HTPA reductase</shortName>
        <ecNumber evidence="10 13">1.17.1.8</ecNumber>
    </recommendedName>
</protein>
<dbReference type="InterPro" id="IPR036291">
    <property type="entry name" value="NAD(P)-bd_dom_sf"/>
</dbReference>
<comment type="caution">
    <text evidence="13">Lacks conserved residue(s) required for the propagation of feature annotation.</text>
</comment>
<comment type="subcellular location">
    <subcellularLocation>
        <location evidence="13">Cytoplasm</location>
    </subcellularLocation>
</comment>
<comment type="pathway">
    <text evidence="9 13">Amino-acid biosynthesis; L-lysine biosynthesis via DAP pathway; (S)-tetrahydrodipicolinate from L-aspartate: step 4/4.</text>
</comment>
<dbReference type="AlphaFoldDB" id="A0AAE6W1E0"/>
<dbReference type="InterPro" id="IPR022664">
    <property type="entry name" value="DapB_N_CS"/>
</dbReference>
<dbReference type="Pfam" id="PF05173">
    <property type="entry name" value="DapB_C"/>
    <property type="match status" value="1"/>
</dbReference>
<evidence type="ECO:0000256" key="3">
    <source>
        <dbReference type="ARBA" id="ARBA00022605"/>
    </source>
</evidence>
<evidence type="ECO:0000256" key="12">
    <source>
        <dbReference type="ARBA" id="ARBA00049396"/>
    </source>
</evidence>
<evidence type="ECO:0000256" key="7">
    <source>
        <dbReference type="ARBA" id="ARBA00023027"/>
    </source>
</evidence>
<keyword evidence="7 13" id="KW-0520">NAD</keyword>
<feature type="domain" description="Dihydrodipicolinate reductase N-terminal" evidence="14">
    <location>
        <begin position="2"/>
        <end position="102"/>
    </location>
</feature>
<dbReference type="Gene3D" id="3.40.50.720">
    <property type="entry name" value="NAD(P)-binding Rossmann-like Domain"/>
    <property type="match status" value="1"/>
</dbReference>
<keyword evidence="8 13" id="KW-0457">Lysine biosynthesis</keyword>
<proteinExistence type="inferred from homology"/>
<dbReference type="PANTHER" id="PTHR20836:SF0">
    <property type="entry name" value="4-HYDROXY-TETRAHYDRODIPICOLINATE REDUCTASE 1, CHLOROPLASTIC-RELATED"/>
    <property type="match status" value="1"/>
</dbReference>
<reference evidence="16 19" key="2">
    <citation type="submission" date="2022-03" db="EMBL/GenBank/DDBJ databases">
        <title>Taxonomic description of new species and reclassification of some bacterial strains.</title>
        <authorList>
            <person name="Ndongo S."/>
        </authorList>
    </citation>
    <scope>NUCLEOTIDE SEQUENCE [LARGE SCALE GENOMIC DNA]</scope>
    <source>
        <strain evidence="16 19">Marseille-P6666</strain>
    </source>
</reference>
<name>A0AAE6W1E0_9BACT</name>
<gene>
    <name evidence="13 16" type="primary">dapB</name>
    <name evidence="17" type="ORF">DMI76_01750</name>
    <name evidence="16" type="ORF">M8N44_13320</name>
</gene>
<accession>A0AAE6W1E0</accession>
<evidence type="ECO:0000256" key="8">
    <source>
        <dbReference type="ARBA" id="ARBA00023154"/>
    </source>
</evidence>
<keyword evidence="6 13" id="KW-0560">Oxidoreductase</keyword>
<evidence type="ECO:0000256" key="4">
    <source>
        <dbReference type="ARBA" id="ARBA00022857"/>
    </source>
</evidence>
<dbReference type="SUPFAM" id="SSF51735">
    <property type="entry name" value="NAD(P)-binding Rossmann-fold domains"/>
    <property type="match status" value="1"/>
</dbReference>
<comment type="catalytic activity">
    <reaction evidence="11 13">
        <text>(S)-2,3,4,5-tetrahydrodipicolinate + NADP(+) + H2O = (2S,4S)-4-hydroxy-2,3,4,5-tetrahydrodipicolinate + NADPH + H(+)</text>
        <dbReference type="Rhea" id="RHEA:35331"/>
        <dbReference type="ChEBI" id="CHEBI:15377"/>
        <dbReference type="ChEBI" id="CHEBI:15378"/>
        <dbReference type="ChEBI" id="CHEBI:16845"/>
        <dbReference type="ChEBI" id="CHEBI:57783"/>
        <dbReference type="ChEBI" id="CHEBI:58349"/>
        <dbReference type="ChEBI" id="CHEBI:67139"/>
        <dbReference type="EC" id="1.17.1.8"/>
    </reaction>
</comment>
<keyword evidence="2 13" id="KW-0963">Cytoplasm</keyword>
<dbReference type="EC" id="1.17.1.8" evidence="10 13"/>
<evidence type="ECO:0000256" key="5">
    <source>
        <dbReference type="ARBA" id="ARBA00022915"/>
    </source>
</evidence>
<dbReference type="EMBL" id="CP029701">
    <property type="protein sequence ID" value="QHV62174.1"/>
    <property type="molecule type" value="Genomic_DNA"/>
</dbReference>
<dbReference type="HAMAP" id="MF_00102">
    <property type="entry name" value="DapB"/>
    <property type="match status" value="1"/>
</dbReference>
<feature type="domain" description="Dihydrodipicolinate reductase C-terminal" evidence="15">
    <location>
        <begin position="105"/>
        <end position="241"/>
    </location>
</feature>
<evidence type="ECO:0000256" key="10">
    <source>
        <dbReference type="ARBA" id="ARBA00038983"/>
    </source>
</evidence>
<comment type="catalytic activity">
    <reaction evidence="12 13">
        <text>(S)-2,3,4,5-tetrahydrodipicolinate + NAD(+) + H2O = (2S,4S)-4-hydroxy-2,3,4,5-tetrahydrodipicolinate + NADH + H(+)</text>
        <dbReference type="Rhea" id="RHEA:35323"/>
        <dbReference type="ChEBI" id="CHEBI:15377"/>
        <dbReference type="ChEBI" id="CHEBI:15378"/>
        <dbReference type="ChEBI" id="CHEBI:16845"/>
        <dbReference type="ChEBI" id="CHEBI:57540"/>
        <dbReference type="ChEBI" id="CHEBI:57945"/>
        <dbReference type="ChEBI" id="CHEBI:67139"/>
        <dbReference type="EC" id="1.17.1.8"/>
    </reaction>
</comment>
<dbReference type="Pfam" id="PF01113">
    <property type="entry name" value="DapB_N"/>
    <property type="match status" value="1"/>
</dbReference>
<keyword evidence="3 13" id="KW-0028">Amino-acid biosynthesis</keyword>
<dbReference type="GO" id="GO:0008839">
    <property type="term" value="F:4-hydroxy-tetrahydrodipicolinate reductase"/>
    <property type="evidence" value="ECO:0007669"/>
    <property type="project" value="UniProtKB-UniRule"/>
</dbReference>
<dbReference type="PROSITE" id="PS01298">
    <property type="entry name" value="DAPB"/>
    <property type="match status" value="1"/>
</dbReference>
<dbReference type="GO" id="GO:0050661">
    <property type="term" value="F:NADP binding"/>
    <property type="evidence" value="ECO:0007669"/>
    <property type="project" value="UniProtKB-UniRule"/>
</dbReference>
<dbReference type="InterPro" id="IPR023940">
    <property type="entry name" value="DHDPR_bac"/>
</dbReference>
<evidence type="ECO:0000256" key="13">
    <source>
        <dbReference type="HAMAP-Rule" id="MF_00102"/>
    </source>
</evidence>
<dbReference type="PANTHER" id="PTHR20836">
    <property type="entry name" value="DIHYDRODIPICOLINATE REDUCTASE"/>
    <property type="match status" value="1"/>
</dbReference>
<evidence type="ECO:0000313" key="19">
    <source>
        <dbReference type="Proteomes" id="UP001202031"/>
    </source>
</evidence>
<comment type="subunit">
    <text evidence="13">Homotetramer.</text>
</comment>
<dbReference type="Gene3D" id="3.30.360.10">
    <property type="entry name" value="Dihydrodipicolinate Reductase, domain 2"/>
    <property type="match status" value="1"/>
</dbReference>
<evidence type="ECO:0000259" key="15">
    <source>
        <dbReference type="Pfam" id="PF05173"/>
    </source>
</evidence>
<comment type="caution">
    <text evidence="13">Was originally thought to be a dihydrodipicolinate reductase (DHDPR), catalyzing the conversion of dihydrodipicolinate to tetrahydrodipicolinate. However, it was shown in E.coli that the substrate of the enzymatic reaction is not dihydrodipicolinate (DHDP) but in fact (2S,4S)-4-hydroxy-2,3,4,5-tetrahydrodipicolinic acid (HTPA), the product released by the DapA-catalyzed reaction.</text>
</comment>
<keyword evidence="5 13" id="KW-0220">Diaminopimelate biosynthesis</keyword>
<feature type="binding site" evidence="13">
    <location>
        <begin position="142"/>
        <end position="143"/>
    </location>
    <ligand>
        <name>(S)-2,3,4,5-tetrahydrodipicolinate</name>
        <dbReference type="ChEBI" id="CHEBI:16845"/>
    </ligand>
</feature>
<feature type="active site" description="Proton donor" evidence="13">
    <location>
        <position position="136"/>
    </location>
</feature>
<feature type="binding site" evidence="13">
    <location>
        <position position="133"/>
    </location>
    <ligand>
        <name>(S)-2,3,4,5-tetrahydrodipicolinate</name>
        <dbReference type="ChEBI" id="CHEBI:16845"/>
    </ligand>
</feature>
<dbReference type="Proteomes" id="UP000642553">
    <property type="component" value="Chromosome"/>
</dbReference>
<organism evidence="17 18">
    <name type="scientific">Akkermansia massiliensis</name>
    <dbReference type="NCBI Taxonomy" id="2927224"/>
    <lineage>
        <taxon>Bacteria</taxon>
        <taxon>Pseudomonadati</taxon>
        <taxon>Verrucomicrobiota</taxon>
        <taxon>Verrucomicrobiia</taxon>
        <taxon>Verrucomicrobiales</taxon>
        <taxon>Akkermansiaceae</taxon>
        <taxon>Akkermansia</taxon>
    </lineage>
</organism>
<dbReference type="Proteomes" id="UP001202031">
    <property type="component" value="Unassembled WGS sequence"/>
</dbReference>
<keyword evidence="4 13" id="KW-0521">NADP</keyword>
<feature type="binding site" evidence="13">
    <location>
        <begin position="8"/>
        <end position="13"/>
    </location>
    <ligand>
        <name>NAD(+)</name>
        <dbReference type="ChEBI" id="CHEBI:57540"/>
    </ligand>
</feature>
<dbReference type="GO" id="GO:0019877">
    <property type="term" value="P:diaminopimelate biosynthetic process"/>
    <property type="evidence" value="ECO:0007669"/>
    <property type="project" value="UniProtKB-UniRule"/>
</dbReference>
<evidence type="ECO:0000256" key="6">
    <source>
        <dbReference type="ARBA" id="ARBA00023002"/>
    </source>
</evidence>
<dbReference type="RefSeq" id="WP_102722906.1">
    <property type="nucleotide sequence ID" value="NZ_CP029701.1"/>
</dbReference>
<dbReference type="GeneID" id="84024857"/>